<dbReference type="Gene3D" id="3.30.750.24">
    <property type="entry name" value="STAS domain"/>
    <property type="match status" value="1"/>
</dbReference>
<dbReference type="CDD" id="cd07041">
    <property type="entry name" value="STAS_RsbR_RsbS_like"/>
    <property type="match status" value="1"/>
</dbReference>
<sequence>MSHLNKELFDFIMTNKSEITDAWLTQQSKDNPTYSLPQNNTYLRDENGALIEAISSVYIRDQYEYLEYINTRSAVVAEKRAKEKFPLYESIRSFRNVRIAYWAFVQKFIQQSTTPVTGKQVAEWSNLMNTAFDHIIENFAKYHHIYTANLLATQQALITELSSPVIPIKEGIGVLPLVGNIDTERASIILETTLQQSSAKKLSTLFIDLSAVPVLDTMVAQQLYQLHSALKLIGVHAIFSGIRPELAQTAVSLGINFADMQSYSTLMYALKANS</sequence>
<protein>
    <submittedName>
        <fullName evidence="3">RsbT co-antagonist protein RsbR</fullName>
    </submittedName>
</protein>
<gene>
    <name evidence="3" type="ORF">SAMN05421670_3266</name>
</gene>
<dbReference type="AlphaFoldDB" id="A0A1I6AC29"/>
<organism evidence="3 4">
    <name type="scientific">Psychrobacillus psychrotolerans</name>
    <dbReference type="NCBI Taxonomy" id="126156"/>
    <lineage>
        <taxon>Bacteria</taxon>
        <taxon>Bacillati</taxon>
        <taxon>Bacillota</taxon>
        <taxon>Bacilli</taxon>
        <taxon>Bacillales</taxon>
        <taxon>Bacillaceae</taxon>
        <taxon>Psychrobacillus</taxon>
    </lineage>
</organism>
<dbReference type="InterPro" id="IPR036513">
    <property type="entry name" value="STAS_dom_sf"/>
</dbReference>
<dbReference type="OrthoDB" id="9800154at2"/>
<dbReference type="EMBL" id="FOXU01000007">
    <property type="protein sequence ID" value="SFQ66239.1"/>
    <property type="molecule type" value="Genomic_DNA"/>
</dbReference>
<dbReference type="InterPro" id="IPR051932">
    <property type="entry name" value="Bact_StressResp_Reg"/>
</dbReference>
<name>A0A1I6AC29_9BACI</name>
<dbReference type="PANTHER" id="PTHR33745">
    <property type="entry name" value="RSBT ANTAGONIST PROTEIN RSBS-RELATED"/>
    <property type="match status" value="1"/>
</dbReference>
<dbReference type="Pfam" id="PF01740">
    <property type="entry name" value="STAS"/>
    <property type="match status" value="1"/>
</dbReference>
<feature type="domain" description="STAS" evidence="2">
    <location>
        <begin position="162"/>
        <end position="273"/>
    </location>
</feature>
<accession>A0A1I6AC29</accession>
<evidence type="ECO:0000313" key="4">
    <source>
        <dbReference type="Proteomes" id="UP000198734"/>
    </source>
</evidence>
<evidence type="ECO:0000259" key="2">
    <source>
        <dbReference type="PROSITE" id="PS50801"/>
    </source>
</evidence>
<keyword evidence="4" id="KW-1185">Reference proteome</keyword>
<dbReference type="InterPro" id="IPR002645">
    <property type="entry name" value="STAS_dom"/>
</dbReference>
<evidence type="ECO:0000256" key="1">
    <source>
        <dbReference type="ARBA" id="ARBA00022553"/>
    </source>
</evidence>
<evidence type="ECO:0000313" key="3">
    <source>
        <dbReference type="EMBL" id="SFQ66239.1"/>
    </source>
</evidence>
<dbReference type="PANTHER" id="PTHR33745:SF3">
    <property type="entry name" value="RSBT CO-ANTAGONIST PROTEIN RSBRC"/>
    <property type="match status" value="1"/>
</dbReference>
<dbReference type="STRING" id="126156.SAMN05421670_3266"/>
<proteinExistence type="predicted"/>
<reference evidence="4" key="1">
    <citation type="submission" date="2016-10" db="EMBL/GenBank/DDBJ databases">
        <authorList>
            <person name="Varghese N."/>
            <person name="Submissions S."/>
        </authorList>
    </citation>
    <scope>NUCLEOTIDE SEQUENCE [LARGE SCALE GENOMIC DNA]</scope>
    <source>
        <strain evidence="4">DSM 11706</strain>
    </source>
</reference>
<dbReference type="PROSITE" id="PS50801">
    <property type="entry name" value="STAS"/>
    <property type="match status" value="1"/>
</dbReference>
<dbReference type="Proteomes" id="UP000198734">
    <property type="component" value="Unassembled WGS sequence"/>
</dbReference>
<dbReference type="RefSeq" id="WP_093537927.1">
    <property type="nucleotide sequence ID" value="NZ_FOXU01000007.1"/>
</dbReference>
<keyword evidence="1" id="KW-0597">Phosphoprotein</keyword>
<dbReference type="SUPFAM" id="SSF52091">
    <property type="entry name" value="SpoIIaa-like"/>
    <property type="match status" value="1"/>
</dbReference>